<feature type="domain" description="PAC" evidence="6">
    <location>
        <begin position="253"/>
        <end position="304"/>
    </location>
</feature>
<dbReference type="PROSITE" id="PS50113">
    <property type="entry name" value="PAC"/>
    <property type="match status" value="1"/>
</dbReference>
<keyword evidence="8" id="KW-1185">Reference proteome</keyword>
<dbReference type="RefSeq" id="WP_212637752.1">
    <property type="nucleotide sequence ID" value="NZ_FWXY01000004.1"/>
</dbReference>
<dbReference type="GO" id="GO:0006355">
    <property type="term" value="P:regulation of DNA-templated transcription"/>
    <property type="evidence" value="ECO:0007669"/>
    <property type="project" value="InterPro"/>
</dbReference>
<evidence type="ECO:0000256" key="3">
    <source>
        <dbReference type="ARBA" id="ARBA00022553"/>
    </source>
</evidence>
<keyword evidence="5" id="KW-0418">Kinase</keyword>
<dbReference type="CDD" id="cd00082">
    <property type="entry name" value="HisKA"/>
    <property type="match status" value="1"/>
</dbReference>
<evidence type="ECO:0000256" key="5">
    <source>
        <dbReference type="ARBA" id="ARBA00022777"/>
    </source>
</evidence>
<dbReference type="PANTHER" id="PTHR43304">
    <property type="entry name" value="PHYTOCHROME-LIKE PROTEIN CPH1"/>
    <property type="match status" value="1"/>
</dbReference>
<evidence type="ECO:0000259" key="6">
    <source>
        <dbReference type="PROSITE" id="PS50113"/>
    </source>
</evidence>
<evidence type="ECO:0000313" key="7">
    <source>
        <dbReference type="EMBL" id="SMC54905.1"/>
    </source>
</evidence>
<dbReference type="EC" id="2.7.13.3" evidence="2"/>
<dbReference type="Proteomes" id="UP000192418">
    <property type="component" value="Unassembled WGS sequence"/>
</dbReference>
<dbReference type="InterPro" id="IPR003661">
    <property type="entry name" value="HisK_dim/P_dom"/>
</dbReference>
<dbReference type="SUPFAM" id="SSF47384">
    <property type="entry name" value="Homodimeric domain of signal transducing histidine kinase"/>
    <property type="match status" value="1"/>
</dbReference>
<dbReference type="Pfam" id="PF00989">
    <property type="entry name" value="PAS"/>
    <property type="match status" value="1"/>
</dbReference>
<dbReference type="Gene3D" id="3.30.450.40">
    <property type="match status" value="1"/>
</dbReference>
<dbReference type="InterPro" id="IPR052162">
    <property type="entry name" value="Sensor_kinase/Photoreceptor"/>
</dbReference>
<dbReference type="Pfam" id="PF13185">
    <property type="entry name" value="GAF_2"/>
    <property type="match status" value="1"/>
</dbReference>
<evidence type="ECO:0000256" key="1">
    <source>
        <dbReference type="ARBA" id="ARBA00000085"/>
    </source>
</evidence>
<dbReference type="InterPro" id="IPR035965">
    <property type="entry name" value="PAS-like_dom_sf"/>
</dbReference>
<comment type="catalytic activity">
    <reaction evidence="1">
        <text>ATP + protein L-histidine = ADP + protein N-phospho-L-histidine.</text>
        <dbReference type="EC" id="2.7.13.3"/>
    </reaction>
</comment>
<dbReference type="GO" id="GO:0000155">
    <property type="term" value="F:phosphorelay sensor kinase activity"/>
    <property type="evidence" value="ECO:0007669"/>
    <property type="project" value="InterPro"/>
</dbReference>
<dbReference type="InterPro" id="IPR013767">
    <property type="entry name" value="PAS_fold"/>
</dbReference>
<organism evidence="7 8">
    <name type="scientific">Desulfocicer vacuolatum DSM 3385</name>
    <dbReference type="NCBI Taxonomy" id="1121400"/>
    <lineage>
        <taxon>Bacteria</taxon>
        <taxon>Pseudomonadati</taxon>
        <taxon>Thermodesulfobacteriota</taxon>
        <taxon>Desulfobacteria</taxon>
        <taxon>Desulfobacterales</taxon>
        <taxon>Desulfobacteraceae</taxon>
        <taxon>Desulfocicer</taxon>
    </lineage>
</organism>
<dbReference type="SMART" id="SM00388">
    <property type="entry name" value="HisKA"/>
    <property type="match status" value="1"/>
</dbReference>
<dbReference type="NCBIfam" id="TIGR00229">
    <property type="entry name" value="sensory_box"/>
    <property type="match status" value="1"/>
</dbReference>
<dbReference type="Gene3D" id="3.30.450.20">
    <property type="entry name" value="PAS domain"/>
    <property type="match status" value="1"/>
</dbReference>
<keyword evidence="4" id="KW-0808">Transferase</keyword>
<dbReference type="Pfam" id="PF00512">
    <property type="entry name" value="HisKA"/>
    <property type="match status" value="1"/>
</dbReference>
<evidence type="ECO:0000313" key="8">
    <source>
        <dbReference type="Proteomes" id="UP000192418"/>
    </source>
</evidence>
<dbReference type="SUPFAM" id="SSF55785">
    <property type="entry name" value="PYP-like sensor domain (PAS domain)"/>
    <property type="match status" value="1"/>
</dbReference>
<dbReference type="InterPro" id="IPR000014">
    <property type="entry name" value="PAS"/>
</dbReference>
<dbReference type="STRING" id="1121400.SAMN02746065_10444"/>
<gene>
    <name evidence="7" type="ORF">SAMN02746065_10444</name>
</gene>
<dbReference type="Gene3D" id="1.10.287.130">
    <property type="match status" value="1"/>
</dbReference>
<reference evidence="7 8" key="1">
    <citation type="submission" date="2017-04" db="EMBL/GenBank/DDBJ databases">
        <authorList>
            <person name="Afonso C.L."/>
            <person name="Miller P.J."/>
            <person name="Scott M.A."/>
            <person name="Spackman E."/>
            <person name="Goraichik I."/>
            <person name="Dimitrov K.M."/>
            <person name="Suarez D.L."/>
            <person name="Swayne D.E."/>
        </authorList>
    </citation>
    <scope>NUCLEOTIDE SEQUENCE [LARGE SCALE GENOMIC DNA]</scope>
    <source>
        <strain evidence="7 8">DSM 3385</strain>
    </source>
</reference>
<protein>
    <recommendedName>
        <fullName evidence="2">histidine kinase</fullName>
        <ecNumber evidence="2">2.7.13.3</ecNumber>
    </recommendedName>
</protein>
<dbReference type="PANTHER" id="PTHR43304:SF1">
    <property type="entry name" value="PAC DOMAIN-CONTAINING PROTEIN"/>
    <property type="match status" value="1"/>
</dbReference>
<dbReference type="CDD" id="cd00130">
    <property type="entry name" value="PAS"/>
    <property type="match status" value="1"/>
</dbReference>
<dbReference type="InterPro" id="IPR000700">
    <property type="entry name" value="PAS-assoc_C"/>
</dbReference>
<evidence type="ECO:0000256" key="2">
    <source>
        <dbReference type="ARBA" id="ARBA00012438"/>
    </source>
</evidence>
<accession>A0A1W2A2L8</accession>
<dbReference type="SMART" id="SM00065">
    <property type="entry name" value="GAF"/>
    <property type="match status" value="1"/>
</dbReference>
<dbReference type="EMBL" id="FWXY01000004">
    <property type="protein sequence ID" value="SMC54905.1"/>
    <property type="molecule type" value="Genomic_DNA"/>
</dbReference>
<dbReference type="AlphaFoldDB" id="A0A1W2A2L8"/>
<proteinExistence type="predicted"/>
<keyword evidence="3" id="KW-0597">Phosphoprotein</keyword>
<sequence length="392" mass="44444">MSALEKKHQKLMDVLLEIAEAVNRTRNLNELYQAIHTSLGKILNVDNFFIAIHHPDKDTITFPYYVDQHDKNIHEIKGFSNTASLTGKVIQVGKPLLFDKKDILKHARTIKKKTIGTLSCTWLGAPLKIGTRVTGAVAVQSYMANVSYTKKDLDILDLVARHIALALERKEASDALQEQGQILEKILETSPVGIALVENRTFKWVNQEMVKLFGYHGKNEFKNQSLRMIYPSNEAFLEAGEQIYEHFPRTNKMEIDRVLMRKDGSTFSGHIKLGSADAKNPVACLIATFSDITERHRAQQEKSERERLQGVLEMAGAVCHELNQPLQTLMGHSELIAMDQDPDSQLVKDMHTIQTNVSRISHITRRLAGITKYKTMKYPGRLEIVDIWESSD</sequence>
<name>A0A1W2A2L8_9BACT</name>
<evidence type="ECO:0000256" key="4">
    <source>
        <dbReference type="ARBA" id="ARBA00022679"/>
    </source>
</evidence>
<dbReference type="InterPro" id="IPR003018">
    <property type="entry name" value="GAF"/>
</dbReference>
<dbReference type="InterPro" id="IPR029016">
    <property type="entry name" value="GAF-like_dom_sf"/>
</dbReference>
<dbReference type="InterPro" id="IPR036097">
    <property type="entry name" value="HisK_dim/P_sf"/>
</dbReference>
<dbReference type="SUPFAM" id="SSF55781">
    <property type="entry name" value="GAF domain-like"/>
    <property type="match status" value="1"/>
</dbReference>